<dbReference type="CDD" id="cd10792">
    <property type="entry name" value="GH57N_AmyC_like"/>
    <property type="match status" value="1"/>
</dbReference>
<dbReference type="InterPro" id="IPR027291">
    <property type="entry name" value="Glyco_hydro_38_N_sf"/>
</dbReference>
<dbReference type="GO" id="GO:0005576">
    <property type="term" value="C:extracellular region"/>
    <property type="evidence" value="ECO:0007669"/>
    <property type="project" value="TreeGrafter"/>
</dbReference>
<evidence type="ECO:0000313" key="8">
    <source>
        <dbReference type="Proteomes" id="UP000810292"/>
    </source>
</evidence>
<dbReference type="InterPro" id="IPR037090">
    <property type="entry name" value="57_glycoside_trans_central"/>
</dbReference>
<dbReference type="GO" id="GO:0003844">
    <property type="term" value="F:1,4-alpha-glucan branching enzyme activity"/>
    <property type="evidence" value="ECO:0007669"/>
    <property type="project" value="InterPro"/>
</dbReference>
<dbReference type="Pfam" id="PF03065">
    <property type="entry name" value="Glyco_hydro_57"/>
    <property type="match status" value="1"/>
</dbReference>
<dbReference type="InterPro" id="IPR011330">
    <property type="entry name" value="Glyco_hydro/deAcase_b/a-brl"/>
</dbReference>
<reference evidence="7" key="1">
    <citation type="submission" date="2020-10" db="EMBL/GenBank/DDBJ databases">
        <authorList>
            <person name="Gilroy R."/>
        </authorList>
    </citation>
    <scope>NUCLEOTIDE SEQUENCE</scope>
    <source>
        <strain evidence="7">14700</strain>
    </source>
</reference>
<evidence type="ECO:0000313" key="7">
    <source>
        <dbReference type="EMBL" id="MBO8469726.1"/>
    </source>
</evidence>
<accession>A0A9D9NDQ5</accession>
<sequence>MNKINLILQAHLPYVRHLEYPKFLEENWLFESLNETYIPLLRKLNELEADDVPFRLTICFSPTLATMLTDLSLQERFVNYMNERIELGRKEVKRTEREETECHEMAARYLRYAEDNLALFEHYGRNILLGYKDLHEKNRLELITTAATHAYLPIYKDYPMAVAAEVEMGLRTHQRIFGENAKGFWLPECGYYPGLDKILSDHGVAWCQLASHSVITSSDKSIYGGYRPVELPSGIYGFPRDWGATSLVWSSVSGYPCDSDYRDFYRDIGYYLPLSYVRPYIHEPEVRVFTGYKYHAISGKRDEKEYYSPEKAAVKTALHVDNFIYNIKRRGFVIESSGVKDPVFNLCFDAELFGHRWFEGLEFIDGFFRRGAEEESFQFTTPTSIILENGESEKLRVNESSWGSGGYSDVWLDETNSWIYRHIFKAIERMEELTHRFPDQGSLKGRFLNQASRELLLAMSSDWPQIMHDRTSSSYAEKRLRNHLGSFNVVYSAMTRNTVNTEWLINAEKSSEIFPDIDYRLFDPEKN</sequence>
<feature type="active site" description="Nucleophile" evidence="3">
    <location>
        <position position="188"/>
    </location>
</feature>
<dbReference type="InterPro" id="IPR028995">
    <property type="entry name" value="Glyco_hydro_57/38_cen_sf"/>
</dbReference>
<comment type="caution">
    <text evidence="7">The sequence shown here is derived from an EMBL/GenBank/DDBJ whole genome shotgun (WGS) entry which is preliminary data.</text>
</comment>
<feature type="active site" description="Proton donor" evidence="3">
    <location>
        <position position="349"/>
    </location>
</feature>
<dbReference type="EMBL" id="JADIMF010000136">
    <property type="protein sequence ID" value="MBO8469726.1"/>
    <property type="molecule type" value="Genomic_DNA"/>
</dbReference>
<evidence type="ECO:0000256" key="3">
    <source>
        <dbReference type="PIRSR" id="PIRSR640042-1"/>
    </source>
</evidence>
<dbReference type="GO" id="GO:0030979">
    <property type="term" value="P:alpha-glucan biosynthetic process"/>
    <property type="evidence" value="ECO:0007669"/>
    <property type="project" value="InterPro"/>
</dbReference>
<name>A0A9D9NDQ5_9SPIO</name>
<dbReference type="AlphaFoldDB" id="A0A9D9NDQ5"/>
<evidence type="ECO:0000259" key="6">
    <source>
        <dbReference type="Pfam" id="PF09210"/>
    </source>
</evidence>
<dbReference type="PANTHER" id="PTHR41695:SF1">
    <property type="entry name" value="1,4-ALPHA-GLUCAN BRANCHING ENZYME TK1436"/>
    <property type="match status" value="1"/>
</dbReference>
<protein>
    <submittedName>
        <fullName evidence="7">DUF1957 domain-containing protein</fullName>
    </submittedName>
</protein>
<evidence type="ECO:0000256" key="2">
    <source>
        <dbReference type="ARBA" id="ARBA00023277"/>
    </source>
</evidence>
<dbReference type="SUPFAM" id="SSF88688">
    <property type="entry name" value="Families 57/38 glycoside transferase middle domain"/>
    <property type="match status" value="1"/>
</dbReference>
<dbReference type="InterPro" id="IPR015293">
    <property type="entry name" value="BE_C"/>
</dbReference>
<evidence type="ECO:0000256" key="1">
    <source>
        <dbReference type="ARBA" id="ARBA00006821"/>
    </source>
</evidence>
<comment type="similarity">
    <text evidence="1 4">Belongs to the glycosyl hydrolase 57 family.</text>
</comment>
<feature type="domain" description="Glycoside hydrolase family 57 N-terminal" evidence="5">
    <location>
        <begin position="6"/>
        <end position="387"/>
    </location>
</feature>
<dbReference type="InterPro" id="IPR004300">
    <property type="entry name" value="Glyco_hydro_57_N"/>
</dbReference>
<keyword evidence="2 4" id="KW-0119">Carbohydrate metabolism</keyword>
<dbReference type="Pfam" id="PF09210">
    <property type="entry name" value="BE_C"/>
    <property type="match status" value="1"/>
</dbReference>
<gene>
    <name evidence="7" type="ORF">IAA72_08080</name>
</gene>
<dbReference type="InterPro" id="IPR040042">
    <property type="entry name" value="Branching_enz_MT3115-like"/>
</dbReference>
<reference evidence="7" key="2">
    <citation type="journal article" date="2021" name="PeerJ">
        <title>Extensive microbial diversity within the chicken gut microbiome revealed by metagenomics and culture.</title>
        <authorList>
            <person name="Gilroy R."/>
            <person name="Ravi A."/>
            <person name="Getino M."/>
            <person name="Pursley I."/>
            <person name="Horton D.L."/>
            <person name="Alikhan N.F."/>
            <person name="Baker D."/>
            <person name="Gharbi K."/>
            <person name="Hall N."/>
            <person name="Watson M."/>
            <person name="Adriaenssens E.M."/>
            <person name="Foster-Nyarko E."/>
            <person name="Jarju S."/>
            <person name="Secka A."/>
            <person name="Antonio M."/>
            <person name="Oren A."/>
            <person name="Chaudhuri R.R."/>
            <person name="La Ragione R."/>
            <person name="Hildebrand F."/>
            <person name="Pallen M.J."/>
        </authorList>
    </citation>
    <scope>NUCLEOTIDE SEQUENCE</scope>
    <source>
        <strain evidence="7">14700</strain>
    </source>
</reference>
<dbReference type="Gene3D" id="1.20.1430.10">
    <property type="entry name" value="Families 57/38 glycoside transferase, middle domain"/>
    <property type="match status" value="1"/>
</dbReference>
<evidence type="ECO:0000256" key="4">
    <source>
        <dbReference type="RuleBase" id="RU361196"/>
    </source>
</evidence>
<feature type="domain" description="1,4-alpha-glucan branching enzyme C-terminal" evidence="6">
    <location>
        <begin position="422"/>
        <end position="522"/>
    </location>
</feature>
<dbReference type="Proteomes" id="UP000810292">
    <property type="component" value="Unassembled WGS sequence"/>
</dbReference>
<dbReference type="Gene3D" id="3.20.110.10">
    <property type="entry name" value="Glycoside hydrolase 38, N terminal domain"/>
    <property type="match status" value="1"/>
</dbReference>
<dbReference type="PANTHER" id="PTHR41695">
    <property type="entry name" value="1,4-ALPHA-GLUCAN BRANCHING ENZYME RV3031-RELATED"/>
    <property type="match status" value="1"/>
</dbReference>
<organism evidence="7 8">
    <name type="scientific">Candidatus Ornithospirochaeta stercoravium</name>
    <dbReference type="NCBI Taxonomy" id="2840897"/>
    <lineage>
        <taxon>Bacteria</taxon>
        <taxon>Pseudomonadati</taxon>
        <taxon>Spirochaetota</taxon>
        <taxon>Spirochaetia</taxon>
        <taxon>Spirochaetales</taxon>
        <taxon>Spirochaetaceae</taxon>
        <taxon>Spirochaetaceae incertae sedis</taxon>
        <taxon>Candidatus Ornithospirochaeta</taxon>
    </lineage>
</organism>
<proteinExistence type="inferred from homology"/>
<dbReference type="SUPFAM" id="SSF88713">
    <property type="entry name" value="Glycoside hydrolase/deacetylase"/>
    <property type="match status" value="1"/>
</dbReference>
<evidence type="ECO:0000259" key="5">
    <source>
        <dbReference type="Pfam" id="PF03065"/>
    </source>
</evidence>